<dbReference type="InterPro" id="IPR008727">
    <property type="entry name" value="PAAR_motif"/>
</dbReference>
<evidence type="ECO:0000313" key="1">
    <source>
        <dbReference type="EMBL" id="ACF41966.1"/>
    </source>
</evidence>
<organism evidence="1">
    <name type="scientific">Proteus mirabilis</name>
    <dbReference type="NCBI Taxonomy" id="584"/>
    <lineage>
        <taxon>Bacteria</taxon>
        <taxon>Pseudomonadati</taxon>
        <taxon>Pseudomonadota</taxon>
        <taxon>Gammaproteobacteria</taxon>
        <taxon>Enterobacterales</taxon>
        <taxon>Morganellaceae</taxon>
        <taxon>Proteus</taxon>
    </lineage>
</organism>
<reference evidence="1" key="1">
    <citation type="journal article" date="2008" name="Science">
        <title>Genetic determinants of self identity and social recognition in bacteria.</title>
        <authorList>
            <person name="Gibbs K.A."/>
            <person name="Urbanowski M.L."/>
            <person name="Greenberg E.P."/>
        </authorList>
    </citation>
    <scope>NUCLEOTIDE SEQUENCE</scope>
    <source>
        <strain evidence="1">CW677</strain>
        <strain evidence="2">S4/3</strain>
    </source>
</reference>
<gene>
    <name evidence="1" type="primary">idsF</name>
</gene>
<name>B4YPQ7_PROMI</name>
<evidence type="ECO:0000313" key="2">
    <source>
        <dbReference type="EMBL" id="ACF42001.1"/>
    </source>
</evidence>
<proteinExistence type="predicted"/>
<accession>B4YPQ7</accession>
<dbReference type="Pfam" id="PF05488">
    <property type="entry name" value="PAAR_motif"/>
    <property type="match status" value="1"/>
</dbReference>
<dbReference type="AlphaFoldDB" id="B4YPQ7"/>
<dbReference type="CDD" id="cd14744">
    <property type="entry name" value="PAAR_CT_2"/>
    <property type="match status" value="1"/>
</dbReference>
<dbReference type="Gene3D" id="2.60.200.60">
    <property type="match status" value="1"/>
</dbReference>
<sequence length="96" mass="10019">MIRRKNTLRSLVNGRKIILENDTTNTGGTVLTGSSIAKQTQGIACVGDPVYCPACKKTGTIIEGDNLMKIKGIPVALEGHKVACGCSDGCILVATD</sequence>
<dbReference type="EMBL" id="EU635881">
    <property type="protein sequence ID" value="ACF42001.1"/>
    <property type="molecule type" value="Genomic_DNA"/>
</dbReference>
<dbReference type="EMBL" id="EU635877">
    <property type="protein sequence ID" value="ACF41966.1"/>
    <property type="molecule type" value="Genomic_DNA"/>
</dbReference>
<protein>
    <submittedName>
        <fullName evidence="1">IdsF</fullName>
    </submittedName>
</protein>